<feature type="domain" description="DUF58" evidence="1">
    <location>
        <begin position="49"/>
        <end position="249"/>
    </location>
</feature>
<evidence type="ECO:0000313" key="2">
    <source>
        <dbReference type="EMBL" id="KRG28986.1"/>
    </source>
</evidence>
<dbReference type="PANTHER" id="PTHR33608:SF7">
    <property type="entry name" value="DUF58 DOMAIN-CONTAINING PROTEIN"/>
    <property type="match status" value="1"/>
</dbReference>
<dbReference type="Proteomes" id="UP000051643">
    <property type="component" value="Unassembled WGS sequence"/>
</dbReference>
<comment type="caution">
    <text evidence="2">The sequence shown here is derived from an EMBL/GenBank/DDBJ whole genome shotgun (WGS) entry which is preliminary data.</text>
</comment>
<dbReference type="Gene3D" id="3.40.50.410">
    <property type="entry name" value="von Willebrand factor, type A domain"/>
    <property type="match status" value="1"/>
</dbReference>
<reference evidence="2" key="1">
    <citation type="submission" date="2015-10" db="EMBL/GenBank/DDBJ databases">
        <title>Draft genome sequence of Salegentibacter mishustinae KCTC 12263.</title>
        <authorList>
            <person name="Lin W."/>
            <person name="Zheng Q."/>
        </authorList>
    </citation>
    <scope>NUCLEOTIDE SEQUENCE [LARGE SCALE GENOMIC DNA]</scope>
    <source>
        <strain evidence="2">KCTC 12263</strain>
    </source>
</reference>
<dbReference type="RefSeq" id="WP_057481462.1">
    <property type="nucleotide sequence ID" value="NZ_BMWR01000003.1"/>
</dbReference>
<evidence type="ECO:0000259" key="1">
    <source>
        <dbReference type="Pfam" id="PF01882"/>
    </source>
</evidence>
<protein>
    <recommendedName>
        <fullName evidence="1">DUF58 domain-containing protein</fullName>
    </recommendedName>
</protein>
<dbReference type="OrthoDB" id="9776116at2"/>
<organism evidence="2 3">
    <name type="scientific">Salegentibacter mishustinae</name>
    <dbReference type="NCBI Taxonomy" id="270918"/>
    <lineage>
        <taxon>Bacteria</taxon>
        <taxon>Pseudomonadati</taxon>
        <taxon>Bacteroidota</taxon>
        <taxon>Flavobacteriia</taxon>
        <taxon>Flavobacteriales</taxon>
        <taxon>Flavobacteriaceae</taxon>
        <taxon>Salegentibacter</taxon>
    </lineage>
</organism>
<gene>
    <name evidence="2" type="ORF">APR42_03400</name>
</gene>
<evidence type="ECO:0000313" key="3">
    <source>
        <dbReference type="Proteomes" id="UP000051643"/>
    </source>
</evidence>
<dbReference type="AlphaFoldDB" id="A0A0Q9ZH50"/>
<keyword evidence="3" id="KW-1185">Reference proteome</keyword>
<dbReference type="EMBL" id="LKTP01000012">
    <property type="protein sequence ID" value="KRG28986.1"/>
    <property type="molecule type" value="Genomic_DNA"/>
</dbReference>
<name>A0A0Q9ZH50_9FLAO</name>
<proteinExistence type="predicted"/>
<dbReference type="Pfam" id="PF01882">
    <property type="entry name" value="DUF58"/>
    <property type="match status" value="1"/>
</dbReference>
<sequence>MKQDYQQLLKPEIINSVSGLALIARVTVDGYLSGLNHSRRLGPGMEFSQYRGYEPGDDMRLLDWKMLARSGRYYIKQSEVETNVSVKFILDSSKSMQHEEDGITKMDYVRVLVASLAWLAQGQGDAVGLFALNDHDIHALYPQVQKKHFNRLLLELINIKLEGKWPNNAKAAEKLHDRRHKELIFFISDLHEESSELTNVITKLKTPRNEVVVLHLLGKNELEFDYKGSLTFEDLETGARMKIDAKEAKKQYLDSLEKSIKATKETMLANAITYQLLRLDEPIGEALQLLLKKRNNLM</sequence>
<dbReference type="SUPFAM" id="SSF53300">
    <property type="entry name" value="vWA-like"/>
    <property type="match status" value="1"/>
</dbReference>
<accession>A0A0Q9ZH50</accession>
<dbReference type="STRING" id="270918.APR42_03400"/>
<dbReference type="InterPro" id="IPR002881">
    <property type="entry name" value="DUF58"/>
</dbReference>
<dbReference type="PANTHER" id="PTHR33608">
    <property type="entry name" value="BLL2464 PROTEIN"/>
    <property type="match status" value="1"/>
</dbReference>
<dbReference type="InterPro" id="IPR036465">
    <property type="entry name" value="vWFA_dom_sf"/>
</dbReference>